<comment type="caution">
    <text evidence="1">The sequence shown here is derived from an EMBL/GenBank/DDBJ whole genome shotgun (WGS) entry which is preliminary data.</text>
</comment>
<organism evidence="1 4">
    <name type="scientific">Winslowiella iniecta</name>
    <dbReference type="NCBI Taxonomy" id="1560201"/>
    <lineage>
        <taxon>Bacteria</taxon>
        <taxon>Pseudomonadati</taxon>
        <taxon>Pseudomonadota</taxon>
        <taxon>Gammaproteobacteria</taxon>
        <taxon>Enterobacterales</taxon>
        <taxon>Erwiniaceae</taxon>
        <taxon>Winslowiella</taxon>
    </lineage>
</organism>
<name>A0A0L7T212_9GAMM</name>
<evidence type="ECO:0000313" key="2">
    <source>
        <dbReference type="EMBL" id="KOC94848.1"/>
    </source>
</evidence>
<dbReference type="EMBL" id="JRXE01000017">
    <property type="protein sequence ID" value="KOC89281.1"/>
    <property type="molecule type" value="Genomic_DNA"/>
</dbReference>
<protein>
    <submittedName>
        <fullName evidence="1">Uncharacterized protein</fullName>
    </submittedName>
</protein>
<dbReference type="Proteomes" id="UP000036851">
    <property type="component" value="Unassembled WGS sequence"/>
</dbReference>
<evidence type="ECO:0000313" key="3">
    <source>
        <dbReference type="Proteomes" id="UP000036851"/>
    </source>
</evidence>
<dbReference type="AlphaFoldDB" id="A0A0L7T212"/>
<dbReference type="PATRIC" id="fig|1560201.3.peg.2814"/>
<sequence>MPFISKKKLELETKIIQKSIEFRERDNINEAIKRHYELLHKLYLTNPLYFKTIFKANRFIIGSAILGIYYTRNGSTFKDIKKFCIANDLLSINALDSFLLFLRVGGRLEVYRDESDKRKLNYKPTAKALSETKKMINTMLIPCAMLSAEFDLAYYENYQNFVPAFFKSYAEITLNRIFVHDMVPGSGDFLSRDGGHMIMFNLYLESIKQNTLDVNYNFLKASFSCGVSRSHIKRCLQAVEQNQLLTIVESKHIVSLTPAFMQMVRDYFALYLASVKHGLTGMPAETG</sequence>
<dbReference type="STRING" id="1560201.NG42_13215"/>
<dbReference type="RefSeq" id="WP_052899924.1">
    <property type="nucleotide sequence ID" value="NZ_JRXE01000017.1"/>
</dbReference>
<accession>A0A0L7T212</accession>
<gene>
    <name evidence="1" type="ORF">NG42_13215</name>
    <name evidence="2" type="ORF">NG43_03480</name>
</gene>
<dbReference type="Proteomes" id="UP000037088">
    <property type="component" value="Unassembled WGS sequence"/>
</dbReference>
<keyword evidence="4" id="KW-1185">Reference proteome</keyword>
<evidence type="ECO:0000313" key="1">
    <source>
        <dbReference type="EMBL" id="KOC89281.1"/>
    </source>
</evidence>
<dbReference type="EMBL" id="JRXF01000003">
    <property type="protein sequence ID" value="KOC94848.1"/>
    <property type="molecule type" value="Genomic_DNA"/>
</dbReference>
<proteinExistence type="predicted"/>
<dbReference type="OrthoDB" id="6516106at2"/>
<reference evidence="3 4" key="1">
    <citation type="journal article" date="2015" name="Int. J. Syst. Evol. Microbiol.">
        <title>Erwinia iniecta sp. nov., isolated from Russian wheat aphids (Diuraphis noxia).</title>
        <authorList>
            <person name="Campillo T."/>
            <person name="Luna E."/>
            <person name="Portier P."/>
            <person name="Fischer-Le Saux M."/>
            <person name="Lapitan N."/>
            <person name="Tisserat N.A."/>
            <person name="Leach J.E."/>
        </authorList>
    </citation>
    <scope>NUCLEOTIDE SEQUENCE [LARGE SCALE GENOMIC DNA]</scope>
    <source>
        <strain evidence="1 4">B120</strain>
        <strain evidence="2 3">B149</strain>
    </source>
</reference>
<evidence type="ECO:0000313" key="4">
    <source>
        <dbReference type="Proteomes" id="UP000037088"/>
    </source>
</evidence>